<dbReference type="Proteomes" id="UP000460412">
    <property type="component" value="Unassembled WGS sequence"/>
</dbReference>
<feature type="domain" description="CSD" evidence="1">
    <location>
        <begin position="13"/>
        <end position="77"/>
    </location>
</feature>
<dbReference type="Pfam" id="PF00313">
    <property type="entry name" value="CSD"/>
    <property type="match status" value="1"/>
</dbReference>
<dbReference type="SUPFAM" id="SSF50249">
    <property type="entry name" value="Nucleic acid-binding proteins"/>
    <property type="match status" value="1"/>
</dbReference>
<dbReference type="PROSITE" id="PS51857">
    <property type="entry name" value="CSD_2"/>
    <property type="match status" value="1"/>
</dbReference>
<organism evidence="3 4">
    <name type="scientific">Sporofaciens musculi</name>
    <dbReference type="NCBI Taxonomy" id="2681861"/>
    <lineage>
        <taxon>Bacteria</taxon>
        <taxon>Bacillati</taxon>
        <taxon>Bacillota</taxon>
        <taxon>Clostridia</taxon>
        <taxon>Lachnospirales</taxon>
        <taxon>Lachnospiraceae</taxon>
        <taxon>Sporofaciens</taxon>
    </lineage>
</organism>
<dbReference type="Gene3D" id="2.40.50.140">
    <property type="entry name" value="Nucleic acid-binding proteins"/>
    <property type="match status" value="1"/>
</dbReference>
<accession>A0A7X3MIU6</accession>
<name>A0A7X3MIU6_9FIRM</name>
<dbReference type="RefSeq" id="WP_159751437.1">
    <property type="nucleotide sequence ID" value="NZ_CATIYY010000270.1"/>
</dbReference>
<dbReference type="EMBL" id="WUQX01000001">
    <property type="protein sequence ID" value="MXP77208.1"/>
    <property type="molecule type" value="Genomic_DNA"/>
</dbReference>
<keyword evidence="4" id="KW-1185">Reference proteome</keyword>
<dbReference type="InterPro" id="IPR012340">
    <property type="entry name" value="NA-bd_OB-fold"/>
</dbReference>
<evidence type="ECO:0000259" key="1">
    <source>
        <dbReference type="PROSITE" id="PS51857"/>
    </source>
</evidence>
<sequence>MSSLMDEYLSQDREWGVITRFDTTKGYGFIKSKKDGASYFVHKSQCRSGCPEYGYLVEFSVGINKKTGKEQAENIIVIETPPYRKRYR</sequence>
<dbReference type="GO" id="GO:0003676">
    <property type="term" value="F:nucleic acid binding"/>
    <property type="evidence" value="ECO:0007669"/>
    <property type="project" value="InterPro"/>
</dbReference>
<dbReference type="EMBL" id="WUQX01000001">
    <property type="protein sequence ID" value="MXP76286.1"/>
    <property type="molecule type" value="Genomic_DNA"/>
</dbReference>
<comment type="caution">
    <text evidence="3">The sequence shown here is derived from an EMBL/GenBank/DDBJ whole genome shotgun (WGS) entry which is preliminary data.</text>
</comment>
<evidence type="ECO:0000313" key="4">
    <source>
        <dbReference type="Proteomes" id="UP000460412"/>
    </source>
</evidence>
<dbReference type="InterPro" id="IPR011129">
    <property type="entry name" value="CSD"/>
</dbReference>
<dbReference type="InterPro" id="IPR002059">
    <property type="entry name" value="CSP_DNA-bd"/>
</dbReference>
<gene>
    <name evidence="2" type="ORF">GN277_13030</name>
    <name evidence="3" type="ORF">GN277_18050</name>
</gene>
<dbReference type="SMART" id="SM00357">
    <property type="entry name" value="CSP"/>
    <property type="match status" value="1"/>
</dbReference>
<protein>
    <submittedName>
        <fullName evidence="3">Cold shock domain-containing protein</fullName>
    </submittedName>
</protein>
<dbReference type="CDD" id="cd04458">
    <property type="entry name" value="CSP_CDS"/>
    <property type="match status" value="1"/>
</dbReference>
<proteinExistence type="predicted"/>
<reference evidence="3 4" key="1">
    <citation type="submission" date="2019-12" db="EMBL/GenBank/DDBJ databases">
        <title>Sporaefaciens musculi gen. nov., sp. nov., a novel bacterium isolated from the caecum of an obese mouse.</title>
        <authorList>
            <person name="Rasmussen T.S."/>
            <person name="Streidl T."/>
            <person name="Hitch T.C.A."/>
            <person name="Wortmann E."/>
            <person name="Deptula P."/>
            <person name="Hansen M."/>
            <person name="Nielsen D.S."/>
            <person name="Clavel T."/>
            <person name="Vogensen F.K."/>
        </authorList>
    </citation>
    <scope>NUCLEOTIDE SEQUENCE [LARGE SCALE GENOMIC DNA]</scope>
    <source>
        <strain evidence="3 4">WCA-9-b2</strain>
    </source>
</reference>
<dbReference type="AlphaFoldDB" id="A0A7X3MIU6"/>
<evidence type="ECO:0000313" key="3">
    <source>
        <dbReference type="EMBL" id="MXP77208.1"/>
    </source>
</evidence>
<evidence type="ECO:0000313" key="2">
    <source>
        <dbReference type="EMBL" id="MXP76286.1"/>
    </source>
</evidence>